<feature type="non-terminal residue" evidence="2">
    <location>
        <position position="1"/>
    </location>
</feature>
<feature type="region of interest" description="Disordered" evidence="1">
    <location>
        <begin position="1"/>
        <end position="27"/>
    </location>
</feature>
<reference evidence="2" key="1">
    <citation type="submission" date="2022-03" db="EMBL/GenBank/DDBJ databases">
        <authorList>
            <person name="Alioto T."/>
            <person name="Alioto T."/>
            <person name="Gomez Garrido J."/>
        </authorList>
    </citation>
    <scope>NUCLEOTIDE SEQUENCE</scope>
</reference>
<evidence type="ECO:0000313" key="2">
    <source>
        <dbReference type="EMBL" id="CAH2330626.1"/>
    </source>
</evidence>
<dbReference type="AlphaFoldDB" id="A0AAD1TM78"/>
<feature type="region of interest" description="Disordered" evidence="1">
    <location>
        <begin position="40"/>
        <end position="59"/>
    </location>
</feature>
<feature type="compositionally biased region" description="Basic and acidic residues" evidence="1">
    <location>
        <begin position="1"/>
        <end position="17"/>
    </location>
</feature>
<gene>
    <name evidence="2" type="ORF">PECUL_23A034466</name>
</gene>
<name>A0AAD1TM78_PELCU</name>
<comment type="caution">
    <text evidence="2">The sequence shown here is derived from an EMBL/GenBank/DDBJ whole genome shotgun (WGS) entry which is preliminary data.</text>
</comment>
<sequence>LKADHAPHSPAPQREEETATGWTCLEQQHQERPILVPFERNHSSHGSHQALSTQVPWAI</sequence>
<dbReference type="Proteomes" id="UP001295444">
    <property type="component" value="Unassembled WGS sequence"/>
</dbReference>
<proteinExistence type="predicted"/>
<protein>
    <submittedName>
        <fullName evidence="2">Uncharacterized protein</fullName>
    </submittedName>
</protein>
<accession>A0AAD1TM78</accession>
<evidence type="ECO:0000256" key="1">
    <source>
        <dbReference type="SAM" id="MobiDB-lite"/>
    </source>
</evidence>
<dbReference type="EMBL" id="CAKOES020000847">
    <property type="protein sequence ID" value="CAH2330626.1"/>
    <property type="molecule type" value="Genomic_DNA"/>
</dbReference>
<organism evidence="2 3">
    <name type="scientific">Pelobates cultripes</name>
    <name type="common">Western spadefoot toad</name>
    <dbReference type="NCBI Taxonomy" id="61616"/>
    <lineage>
        <taxon>Eukaryota</taxon>
        <taxon>Metazoa</taxon>
        <taxon>Chordata</taxon>
        <taxon>Craniata</taxon>
        <taxon>Vertebrata</taxon>
        <taxon>Euteleostomi</taxon>
        <taxon>Amphibia</taxon>
        <taxon>Batrachia</taxon>
        <taxon>Anura</taxon>
        <taxon>Pelobatoidea</taxon>
        <taxon>Pelobatidae</taxon>
        <taxon>Pelobates</taxon>
    </lineage>
</organism>
<keyword evidence="3" id="KW-1185">Reference proteome</keyword>
<evidence type="ECO:0000313" key="3">
    <source>
        <dbReference type="Proteomes" id="UP001295444"/>
    </source>
</evidence>
<feature type="compositionally biased region" description="Polar residues" evidence="1">
    <location>
        <begin position="44"/>
        <end position="59"/>
    </location>
</feature>